<organism evidence="3 4">
    <name type="scientific">Tautonia sociabilis</name>
    <dbReference type="NCBI Taxonomy" id="2080755"/>
    <lineage>
        <taxon>Bacteria</taxon>
        <taxon>Pseudomonadati</taxon>
        <taxon>Planctomycetota</taxon>
        <taxon>Planctomycetia</taxon>
        <taxon>Isosphaerales</taxon>
        <taxon>Isosphaeraceae</taxon>
        <taxon>Tautonia</taxon>
    </lineage>
</organism>
<keyword evidence="2" id="KW-0732">Signal</keyword>
<dbReference type="RefSeq" id="WP_126727930.1">
    <property type="nucleotide sequence ID" value="NZ_RYZH01000073.1"/>
</dbReference>
<feature type="chain" id="PRO_5019456862" description="Exosortase-associated EpsI family protein" evidence="2">
    <location>
        <begin position="26"/>
        <end position="284"/>
    </location>
</feature>
<reference evidence="3 4" key="2">
    <citation type="submission" date="2019-01" db="EMBL/GenBank/DDBJ databases">
        <title>Tautonia sociabilis, a novel thermotolerant planctomycete of Isosphaeraceae family, isolated from a 4000 m deep subterranean habitat.</title>
        <authorList>
            <person name="Kovaleva O.L."/>
            <person name="Elcheninov A.G."/>
            <person name="Van Heerden E."/>
            <person name="Toshchakov S.V."/>
            <person name="Novikov A."/>
            <person name="Bonch-Osmolovskaya E.A."/>
            <person name="Kublanov I.V."/>
        </authorList>
    </citation>
    <scope>NUCLEOTIDE SEQUENCE [LARGE SCALE GENOMIC DNA]</scope>
    <source>
        <strain evidence="3 4">GM2012</strain>
    </source>
</reference>
<accession>A0A432MCU2</accession>
<reference evidence="3 4" key="1">
    <citation type="submission" date="2018-12" db="EMBL/GenBank/DDBJ databases">
        <authorList>
            <person name="Toschakov S.V."/>
        </authorList>
    </citation>
    <scope>NUCLEOTIDE SEQUENCE [LARGE SCALE GENOMIC DNA]</scope>
    <source>
        <strain evidence="3 4">GM2012</strain>
    </source>
</reference>
<evidence type="ECO:0000256" key="1">
    <source>
        <dbReference type="SAM" id="MobiDB-lite"/>
    </source>
</evidence>
<gene>
    <name evidence="3" type="ORF">TsocGM_23655</name>
</gene>
<feature type="signal peptide" evidence="2">
    <location>
        <begin position="1"/>
        <end position="25"/>
    </location>
</feature>
<keyword evidence="4" id="KW-1185">Reference proteome</keyword>
<evidence type="ECO:0008006" key="5">
    <source>
        <dbReference type="Google" id="ProtNLM"/>
    </source>
</evidence>
<feature type="region of interest" description="Disordered" evidence="1">
    <location>
        <begin position="89"/>
        <end position="115"/>
    </location>
</feature>
<comment type="caution">
    <text evidence="3">The sequence shown here is derived from an EMBL/GenBank/DDBJ whole genome shotgun (WGS) entry which is preliminary data.</text>
</comment>
<dbReference type="Proteomes" id="UP000280296">
    <property type="component" value="Unassembled WGS sequence"/>
</dbReference>
<sequence length="284" mass="29782">MATFGSRIRPLVRLALLAAVASALAPRPSPGPAASGTDRRRDPSASARERPEDGNGGGGPTSAGSSLLDEAPPEVLAFLSRVLERLPEPGEIDDDRFDSWTEPGSPTRAAMGIKPVPGLDPDALISRVLDVDGYTGPIAFVEASRSLPPSGDAPGPPGSVRFYQRIQIPGIARVQQKAVLLDLGTVRGYRVACWSLLPEETSALNPKEGARASSNVGAWLAAPGVVGYALHSWPRREDVNALQWLSLTAGSDAMARSIVETTIDGMARWAREPGPAPHPGPGPE</sequence>
<feature type="region of interest" description="Disordered" evidence="1">
    <location>
        <begin position="23"/>
        <end position="70"/>
    </location>
</feature>
<evidence type="ECO:0000313" key="3">
    <source>
        <dbReference type="EMBL" id="RUL82315.1"/>
    </source>
</evidence>
<dbReference type="OrthoDB" id="9834199at2"/>
<evidence type="ECO:0000256" key="2">
    <source>
        <dbReference type="SAM" id="SignalP"/>
    </source>
</evidence>
<protein>
    <recommendedName>
        <fullName evidence="5">Exosortase-associated EpsI family protein</fullName>
    </recommendedName>
</protein>
<proteinExistence type="predicted"/>
<dbReference type="EMBL" id="RYZH01000073">
    <property type="protein sequence ID" value="RUL82315.1"/>
    <property type="molecule type" value="Genomic_DNA"/>
</dbReference>
<evidence type="ECO:0000313" key="4">
    <source>
        <dbReference type="Proteomes" id="UP000280296"/>
    </source>
</evidence>
<name>A0A432MCU2_9BACT</name>
<dbReference type="AlphaFoldDB" id="A0A432MCU2"/>
<feature type="compositionally biased region" description="Basic and acidic residues" evidence="1">
    <location>
        <begin position="37"/>
        <end position="53"/>
    </location>
</feature>